<evidence type="ECO:0000313" key="1">
    <source>
        <dbReference type="EMBL" id="PSR27648.1"/>
    </source>
</evidence>
<dbReference type="Proteomes" id="UP000242705">
    <property type="component" value="Unassembled WGS sequence"/>
</dbReference>
<dbReference type="EMBL" id="PXYX01000011">
    <property type="protein sequence ID" value="PSR27648.1"/>
    <property type="molecule type" value="Genomic_DNA"/>
</dbReference>
<accession>A0A1R0IGU6</accession>
<name>A0A1R0IGU6_SULTH</name>
<dbReference type="OrthoDB" id="2382360at2"/>
<dbReference type="Pfam" id="PF14084">
    <property type="entry name" value="DUF4264"/>
    <property type="match status" value="1"/>
</dbReference>
<reference evidence="1 2" key="1">
    <citation type="journal article" date="2014" name="BMC Genomics">
        <title>Comparison of environmental and isolate Sulfobacillus genomes reveals diverse carbon, sulfur, nitrogen, and hydrogen metabolisms.</title>
        <authorList>
            <person name="Justice N.B."/>
            <person name="Norman A."/>
            <person name="Brown C.T."/>
            <person name="Singh A."/>
            <person name="Thomas B.C."/>
            <person name="Banfield J.F."/>
        </authorList>
    </citation>
    <scope>NUCLEOTIDE SEQUENCE [LARGE SCALE GENOMIC DNA]</scope>
    <source>
        <strain evidence="1">AMDSBA5</strain>
    </source>
</reference>
<organism evidence="1 2">
    <name type="scientific">Sulfobacillus thermosulfidooxidans</name>
    <dbReference type="NCBI Taxonomy" id="28034"/>
    <lineage>
        <taxon>Bacteria</taxon>
        <taxon>Bacillati</taxon>
        <taxon>Bacillota</taxon>
        <taxon>Clostridia</taxon>
        <taxon>Eubacteriales</taxon>
        <taxon>Clostridiales Family XVII. Incertae Sedis</taxon>
        <taxon>Sulfobacillus</taxon>
    </lineage>
</organism>
<sequence length="64" mass="7370">MKVSADHEKLVMLGQRRFNGFTPYQVVTFLNQILKERGVIFGLRQLGDDNELTIYDISDNAKEP</sequence>
<gene>
    <name evidence="1" type="ORF">C7B47_07345</name>
</gene>
<evidence type="ECO:0008006" key="3">
    <source>
        <dbReference type="Google" id="ProtNLM"/>
    </source>
</evidence>
<evidence type="ECO:0000313" key="2">
    <source>
        <dbReference type="Proteomes" id="UP000242705"/>
    </source>
</evidence>
<dbReference type="AlphaFoldDB" id="A0A1R0IGU6"/>
<comment type="caution">
    <text evidence="1">The sequence shown here is derived from an EMBL/GenBank/DDBJ whole genome shotgun (WGS) entry which is preliminary data.</text>
</comment>
<proteinExistence type="predicted"/>
<dbReference type="RefSeq" id="WP_020373089.1">
    <property type="nucleotide sequence ID" value="NZ_LGRO01000001.1"/>
</dbReference>
<protein>
    <recommendedName>
        <fullName evidence="3">DUF4264 domain-containing protein</fullName>
    </recommendedName>
</protein>
<dbReference type="InterPro" id="IPR012190">
    <property type="entry name" value="UCP036698"/>
</dbReference>